<evidence type="ECO:0000313" key="4">
    <source>
        <dbReference type="Proteomes" id="UP001500218"/>
    </source>
</evidence>
<feature type="region of interest" description="Disordered" evidence="1">
    <location>
        <begin position="1"/>
        <end position="20"/>
    </location>
</feature>
<evidence type="ECO:0000313" key="3">
    <source>
        <dbReference type="EMBL" id="GAA1785614.1"/>
    </source>
</evidence>
<reference evidence="3 4" key="1">
    <citation type="journal article" date="2019" name="Int. J. Syst. Evol. Microbiol.">
        <title>The Global Catalogue of Microorganisms (GCM) 10K type strain sequencing project: providing services to taxonomists for standard genome sequencing and annotation.</title>
        <authorList>
            <consortium name="The Broad Institute Genomics Platform"/>
            <consortium name="The Broad Institute Genome Sequencing Center for Infectious Disease"/>
            <person name="Wu L."/>
            <person name="Ma J."/>
        </authorList>
    </citation>
    <scope>NUCLEOTIDE SEQUENCE [LARGE SCALE GENOMIC DNA]</scope>
    <source>
        <strain evidence="3 4">JCM 13250</strain>
    </source>
</reference>
<evidence type="ECO:0000256" key="1">
    <source>
        <dbReference type="SAM" id="MobiDB-lite"/>
    </source>
</evidence>
<protein>
    <recommendedName>
        <fullName evidence="5">Flp family type IVb pilin</fullName>
    </recommendedName>
</protein>
<feature type="transmembrane region" description="Helical" evidence="2">
    <location>
        <begin position="21"/>
        <end position="46"/>
    </location>
</feature>
<gene>
    <name evidence="3" type="ORF">GCM10009682_04590</name>
</gene>
<comment type="caution">
    <text evidence="3">The sequence shown here is derived from an EMBL/GenBank/DDBJ whole genome shotgun (WGS) entry which is preliminary data.</text>
</comment>
<proteinExistence type="predicted"/>
<organism evidence="3 4">
    <name type="scientific">Luedemannella flava</name>
    <dbReference type="NCBI Taxonomy" id="349316"/>
    <lineage>
        <taxon>Bacteria</taxon>
        <taxon>Bacillati</taxon>
        <taxon>Actinomycetota</taxon>
        <taxon>Actinomycetes</taxon>
        <taxon>Micromonosporales</taxon>
        <taxon>Micromonosporaceae</taxon>
        <taxon>Luedemannella</taxon>
    </lineage>
</organism>
<keyword evidence="2" id="KW-0812">Transmembrane</keyword>
<accession>A0ABN2LEQ0</accession>
<name>A0ABN2LEQ0_9ACTN</name>
<keyword evidence="2" id="KW-1133">Transmembrane helix</keyword>
<evidence type="ECO:0000256" key="2">
    <source>
        <dbReference type="SAM" id="Phobius"/>
    </source>
</evidence>
<keyword evidence="4" id="KW-1185">Reference proteome</keyword>
<dbReference type="Proteomes" id="UP001500218">
    <property type="component" value="Unassembled WGS sequence"/>
</dbReference>
<sequence length="63" mass="7046">MLPQGSRPRARRKATSRADDRGASAVEYALMLGFIVMVMIASFYALGETFNVKFDAIVDYLTR</sequence>
<dbReference type="EMBL" id="BAAALT010000008">
    <property type="protein sequence ID" value="GAA1785614.1"/>
    <property type="molecule type" value="Genomic_DNA"/>
</dbReference>
<keyword evidence="2" id="KW-0472">Membrane</keyword>
<evidence type="ECO:0008006" key="5">
    <source>
        <dbReference type="Google" id="ProtNLM"/>
    </source>
</evidence>